<feature type="domain" description="EF-hand" evidence="5">
    <location>
        <begin position="229"/>
        <end position="264"/>
    </location>
</feature>
<proteinExistence type="predicted"/>
<reference evidence="6 7" key="1">
    <citation type="submission" date="2015-12" db="EMBL/GenBank/DDBJ databases">
        <title>Dictyostelia acquired genes for synthesis and detection of signals that induce cell-type specialization by lateral gene transfer from prokaryotes.</title>
        <authorList>
            <person name="Gloeckner G."/>
            <person name="Schaap P."/>
        </authorList>
    </citation>
    <scope>NUCLEOTIDE SEQUENCE [LARGE SCALE GENOMIC DNA]</scope>
    <source>
        <strain evidence="6 7">TK</strain>
    </source>
</reference>
<dbReference type="OrthoDB" id="191686at2759"/>
<dbReference type="Proteomes" id="UP000076078">
    <property type="component" value="Unassembled WGS sequence"/>
</dbReference>
<dbReference type="Pfam" id="PF13202">
    <property type="entry name" value="EF-hand_5"/>
    <property type="match status" value="1"/>
</dbReference>
<dbReference type="Pfam" id="PF13499">
    <property type="entry name" value="EF-hand_7"/>
    <property type="match status" value="1"/>
</dbReference>
<evidence type="ECO:0000256" key="2">
    <source>
        <dbReference type="ARBA" id="ARBA00022737"/>
    </source>
</evidence>
<evidence type="ECO:0000256" key="1">
    <source>
        <dbReference type="ARBA" id="ARBA00022723"/>
    </source>
</evidence>
<dbReference type="AlphaFoldDB" id="A0A151Z733"/>
<name>A0A151Z733_TIELA</name>
<dbReference type="Gene3D" id="1.10.238.10">
    <property type="entry name" value="EF-hand"/>
    <property type="match status" value="1"/>
</dbReference>
<comment type="caution">
    <text evidence="6">The sequence shown here is derived from an EMBL/GenBank/DDBJ whole genome shotgun (WGS) entry which is preliminary data.</text>
</comment>
<feature type="transmembrane region" description="Helical" evidence="4">
    <location>
        <begin position="29"/>
        <end position="48"/>
    </location>
</feature>
<accession>A0A151Z733</accession>
<evidence type="ECO:0000259" key="5">
    <source>
        <dbReference type="PROSITE" id="PS50222"/>
    </source>
</evidence>
<dbReference type="CDD" id="cd00051">
    <property type="entry name" value="EFh"/>
    <property type="match status" value="2"/>
</dbReference>
<evidence type="ECO:0000313" key="6">
    <source>
        <dbReference type="EMBL" id="KYQ89745.1"/>
    </source>
</evidence>
<feature type="domain" description="EF-hand" evidence="5">
    <location>
        <begin position="169"/>
        <end position="204"/>
    </location>
</feature>
<keyword evidence="1" id="KW-0479">Metal-binding</keyword>
<evidence type="ECO:0000256" key="3">
    <source>
        <dbReference type="ARBA" id="ARBA00022837"/>
    </source>
</evidence>
<keyword evidence="3" id="KW-0106">Calcium</keyword>
<gene>
    <name evidence="6" type="ORF">DLAC_09713</name>
</gene>
<evidence type="ECO:0000256" key="4">
    <source>
        <dbReference type="SAM" id="Phobius"/>
    </source>
</evidence>
<sequence>MVFFFFLIFRNHRDVTSGTLLQNLRYFKIFKKFLLIFFSTVIFILLYTNTTKSWVINKQKPLLDHQKKNDKKYKIDQDKIKQLQEKTNFDKVEATKLYEVFYELSQGGKIPLNREQFKQGLTKLESCGLKNLDNTPFSDRLFELLDVNKDNTVDLQEFVGGLSILCKGSVEEKLELSFKAYDLDGNGYITKNELSQMFQQAWISGFKALSIQTNEDVNRDDLNNFSEEMAQIFAEGAFSSLDINGDGKLSLSEFKQFALSHPKITATLNGSKKDVPITF</sequence>
<feature type="domain" description="EF-hand" evidence="5">
    <location>
        <begin position="133"/>
        <end position="168"/>
    </location>
</feature>
<keyword evidence="4" id="KW-0812">Transmembrane</keyword>
<dbReference type="InterPro" id="IPR002048">
    <property type="entry name" value="EF_hand_dom"/>
</dbReference>
<dbReference type="InterPro" id="IPR011992">
    <property type="entry name" value="EF-hand-dom_pair"/>
</dbReference>
<dbReference type="EMBL" id="LODT01000039">
    <property type="protein sequence ID" value="KYQ89745.1"/>
    <property type="molecule type" value="Genomic_DNA"/>
</dbReference>
<protein>
    <submittedName>
        <fullName evidence="6">Calcium-binding protein</fullName>
    </submittedName>
</protein>
<dbReference type="SUPFAM" id="SSF47473">
    <property type="entry name" value="EF-hand"/>
    <property type="match status" value="1"/>
</dbReference>
<dbReference type="PRINTS" id="PR00450">
    <property type="entry name" value="RECOVERIN"/>
</dbReference>
<dbReference type="SMART" id="SM00054">
    <property type="entry name" value="EFh"/>
    <property type="match status" value="3"/>
</dbReference>
<dbReference type="PROSITE" id="PS50222">
    <property type="entry name" value="EF_HAND_2"/>
    <property type="match status" value="3"/>
</dbReference>
<dbReference type="PROSITE" id="PS00018">
    <property type="entry name" value="EF_HAND_1"/>
    <property type="match status" value="3"/>
</dbReference>
<dbReference type="InParanoid" id="A0A151Z733"/>
<keyword evidence="4" id="KW-1133">Transmembrane helix</keyword>
<evidence type="ECO:0000313" key="7">
    <source>
        <dbReference type="Proteomes" id="UP000076078"/>
    </source>
</evidence>
<organism evidence="6 7">
    <name type="scientific">Tieghemostelium lacteum</name>
    <name type="common">Slime mold</name>
    <name type="synonym">Dictyostelium lacteum</name>
    <dbReference type="NCBI Taxonomy" id="361077"/>
    <lineage>
        <taxon>Eukaryota</taxon>
        <taxon>Amoebozoa</taxon>
        <taxon>Evosea</taxon>
        <taxon>Eumycetozoa</taxon>
        <taxon>Dictyostelia</taxon>
        <taxon>Dictyosteliales</taxon>
        <taxon>Raperosteliaceae</taxon>
        <taxon>Tieghemostelium</taxon>
    </lineage>
</organism>
<dbReference type="InterPro" id="IPR028846">
    <property type="entry name" value="Recoverin"/>
</dbReference>
<dbReference type="OMA" id="MFQQAWI"/>
<keyword evidence="4" id="KW-0472">Membrane</keyword>
<keyword evidence="2" id="KW-0677">Repeat</keyword>
<dbReference type="PANTHER" id="PTHR23055">
    <property type="entry name" value="CALCIUM BINDING PROTEINS"/>
    <property type="match status" value="1"/>
</dbReference>
<dbReference type="PANTHER" id="PTHR23055:SF183">
    <property type="entry name" value="RECOVERIN FAMILY PROTEIN DDB_G0274781"/>
    <property type="match status" value="1"/>
</dbReference>
<dbReference type="GO" id="GO:0005509">
    <property type="term" value="F:calcium ion binding"/>
    <property type="evidence" value="ECO:0007669"/>
    <property type="project" value="InterPro"/>
</dbReference>
<dbReference type="STRING" id="361077.A0A151Z733"/>
<keyword evidence="7" id="KW-1185">Reference proteome</keyword>
<dbReference type="InterPro" id="IPR018247">
    <property type="entry name" value="EF_Hand_1_Ca_BS"/>
</dbReference>